<proteinExistence type="predicted"/>
<dbReference type="Proteomes" id="UP000798662">
    <property type="component" value="Chromosome 3"/>
</dbReference>
<evidence type="ECO:0000313" key="2">
    <source>
        <dbReference type="Proteomes" id="UP000798662"/>
    </source>
</evidence>
<reference evidence="1" key="1">
    <citation type="submission" date="2019-11" db="EMBL/GenBank/DDBJ databases">
        <title>Nori genome reveals adaptations in red seaweeds to the harsh intertidal environment.</title>
        <authorList>
            <person name="Wang D."/>
            <person name="Mao Y."/>
        </authorList>
    </citation>
    <scope>NUCLEOTIDE SEQUENCE</scope>
    <source>
        <tissue evidence="1">Gametophyte</tissue>
    </source>
</reference>
<gene>
    <name evidence="1" type="ORF">I4F81_011565</name>
</gene>
<evidence type="ECO:0000313" key="1">
    <source>
        <dbReference type="EMBL" id="KAK1869083.1"/>
    </source>
</evidence>
<keyword evidence="2" id="KW-1185">Reference proteome</keyword>
<sequence length="1086" mass="112379">MLSQEDATSQGDRHRRRRASATGGATAAAPAAAAPAAASGGAASSSRGWGRPPSLEDAPAPYGRTAPPLPPSQQRPSPAAAFPRRRSTAASGRDDGGEAGGGDRSPRAGHLAADKDWPAAGGSSSDHLSRGGGGRRRRWSFFAPGPPAPPLSLRSRLLSYVAAAASLFVLYLRLRRNLYSNETARARTSALLERTGAYGGAPGRAAPAPLTVELFTAPKPFVGDDGKNQLRALESWLALTPPPAVTLLGDGAGIGDVAAAYDLRWLPDVDANVLRVPLFNAMFDITNRTTADVAVLLNADILLFDDFTFAIRRLQSSLPEPHWLLLGARWDVDSLPPPPSGSWVTESPADRQRRVAADRRWRRRLARLAFWRPAAAPPPSAGGGGAGAGGDGRGYLPPESVWQNERYRRASVHHARTAGVLHTYGGIDLWAWTTGGPPLFDGVMPHFVVGRGRYDNWLTHEVIQAARRPVIDVSEACTFVHVHHDYHLVAASAAAAAGAAEGGVPSDASVVSAVAAAAVDGANGGAAMASGVARNFWNDGKNRKFELYINTYLSSAHGTYTNQQGTILHAPLKLASCYERSGFCLLRRVRPHVCRCEHSPFVSAAQNDPFVVTGSRVIFCGLLSSEACEQRGGMAGGLGDDGTPTSGLTDGRLEDEGWTISGRLPSSSGSSSGSGPLGMPISSTSTEHLPEGRPAPRTPFGLPMLLPALLELVVARHVAAAAASLAARAAAGLRRAPSLPTRRRPVVLTMANNNQQQLLLNWMCNQRRLRTADSVVIAALDDELYHFGVTRGLPVYLEDSLYHTPAEEASAETAGASARSLPLLLALRLRLVNRLLAAGHDVLYTDPDVVWFHNLAAVVPLITAPHVDVAVASDAAAASPANAPSALSTAVLYARARPRAIAALTAAGGGLTPPTSAAAAAATLHAAFCGPSGERRSPDGRSCGSVAGGTFPGGAPDDQTVRVAVLPGVVSAAADPGVWARPDMATAPVAAVGPPGGVTAGLPGLTAESTAAEVAAAGLGPDAEAPLLLAVHANDPGGRRADKAGRLRAAGLMFVDEELGLCVYTPRGGRGAAAAAVAAAAASAPP</sequence>
<comment type="caution">
    <text evidence="1">The sequence shown here is derived from an EMBL/GenBank/DDBJ whole genome shotgun (WGS) entry which is preliminary data.</text>
</comment>
<name>A0ACC3CGU0_PYRYE</name>
<dbReference type="EMBL" id="CM020620">
    <property type="protein sequence ID" value="KAK1869083.1"/>
    <property type="molecule type" value="Genomic_DNA"/>
</dbReference>
<protein>
    <submittedName>
        <fullName evidence="1">Uncharacterized protein</fullName>
    </submittedName>
</protein>
<organism evidence="1 2">
    <name type="scientific">Pyropia yezoensis</name>
    <name type="common">Susabi-nori</name>
    <name type="synonym">Porphyra yezoensis</name>
    <dbReference type="NCBI Taxonomy" id="2788"/>
    <lineage>
        <taxon>Eukaryota</taxon>
        <taxon>Rhodophyta</taxon>
        <taxon>Bangiophyceae</taxon>
        <taxon>Bangiales</taxon>
        <taxon>Bangiaceae</taxon>
        <taxon>Pyropia</taxon>
    </lineage>
</organism>
<accession>A0ACC3CGU0</accession>